<dbReference type="PANTHER" id="PTHR13353">
    <property type="entry name" value="TRANSMEMBRANE PROTEIN 19"/>
    <property type="match status" value="1"/>
</dbReference>
<sequence length="297" mass="31669">MSQYYFKSLAFALLIAAHGYLRGSLKLSGAISAALVGYLTLGNPEVAFGAALLSFYIIGDIATKYKRSFKATLVDEGNVNVETNSKKQGKKCAINSGRDWKQVLCNSWLGMLCAVGFRFQKLLSNGLHSPSEELLSRSLVCTALAFWSGCAGDTLSSELGILSRSHPRLITTLKKVPPGTNGAVSWLGLGFSAIGGILVGVSCVLLSHSLQPKVPLVIGSGICGLTCSIVDSILGATFQQTLYLKKDMRVVSRKVTKSEEKKDLIVVRGLNLMNNNQVNIASSTLVGLTAGALVYFL</sequence>
<dbReference type="GO" id="GO:0016020">
    <property type="term" value="C:membrane"/>
    <property type="evidence" value="ECO:0007669"/>
    <property type="project" value="UniProtKB-SubCell"/>
</dbReference>
<keyword evidence="5 6" id="KW-0472">Membrane</keyword>
<organism evidence="7 8">
    <name type="scientific">Phakopsora pachyrhizi</name>
    <name type="common">Asian soybean rust disease fungus</name>
    <dbReference type="NCBI Taxonomy" id="170000"/>
    <lineage>
        <taxon>Eukaryota</taxon>
        <taxon>Fungi</taxon>
        <taxon>Dikarya</taxon>
        <taxon>Basidiomycota</taxon>
        <taxon>Pucciniomycotina</taxon>
        <taxon>Pucciniomycetes</taxon>
        <taxon>Pucciniales</taxon>
        <taxon>Phakopsoraceae</taxon>
        <taxon>Phakopsora</taxon>
    </lineage>
</organism>
<evidence type="ECO:0000256" key="5">
    <source>
        <dbReference type="ARBA" id="ARBA00023136"/>
    </source>
</evidence>
<keyword evidence="4 6" id="KW-1133">Transmembrane helix</keyword>
<evidence type="ECO:0000256" key="3">
    <source>
        <dbReference type="ARBA" id="ARBA00022692"/>
    </source>
</evidence>
<reference evidence="7" key="1">
    <citation type="submission" date="2022-06" db="EMBL/GenBank/DDBJ databases">
        <authorList>
            <consortium name="SYNGENTA / RWTH Aachen University"/>
        </authorList>
    </citation>
    <scope>NUCLEOTIDE SEQUENCE</scope>
</reference>
<dbReference type="EMBL" id="CALTRL010006035">
    <property type="protein sequence ID" value="CAH7688974.1"/>
    <property type="molecule type" value="Genomic_DNA"/>
</dbReference>
<evidence type="ECO:0000256" key="2">
    <source>
        <dbReference type="ARBA" id="ARBA00009012"/>
    </source>
</evidence>
<dbReference type="PANTHER" id="PTHR13353:SF5">
    <property type="entry name" value="TRANSMEMBRANE PROTEIN 19"/>
    <property type="match status" value="1"/>
</dbReference>
<keyword evidence="8" id="KW-1185">Reference proteome</keyword>
<dbReference type="Proteomes" id="UP001153365">
    <property type="component" value="Unassembled WGS sequence"/>
</dbReference>
<evidence type="ECO:0000313" key="8">
    <source>
        <dbReference type="Proteomes" id="UP001153365"/>
    </source>
</evidence>
<name>A0AAV0BNW8_PHAPC</name>
<dbReference type="InterPro" id="IPR002794">
    <property type="entry name" value="DUF92_TMEM19"/>
</dbReference>
<comment type="caution">
    <text evidence="7">The sequence shown here is derived from an EMBL/GenBank/DDBJ whole genome shotgun (WGS) entry which is preliminary data.</text>
</comment>
<evidence type="ECO:0000256" key="1">
    <source>
        <dbReference type="ARBA" id="ARBA00004141"/>
    </source>
</evidence>
<evidence type="ECO:0000256" key="6">
    <source>
        <dbReference type="SAM" id="Phobius"/>
    </source>
</evidence>
<gene>
    <name evidence="7" type="ORF">PPACK8108_LOCUS24023</name>
</gene>
<feature type="transmembrane region" description="Helical" evidence="6">
    <location>
        <begin position="35"/>
        <end position="58"/>
    </location>
</feature>
<feature type="transmembrane region" description="Helical" evidence="6">
    <location>
        <begin position="183"/>
        <end position="210"/>
    </location>
</feature>
<dbReference type="Pfam" id="PF01940">
    <property type="entry name" value="DUF92"/>
    <property type="match status" value="1"/>
</dbReference>
<evidence type="ECO:0000256" key="4">
    <source>
        <dbReference type="ARBA" id="ARBA00022989"/>
    </source>
</evidence>
<dbReference type="AlphaFoldDB" id="A0AAV0BNW8"/>
<evidence type="ECO:0000313" key="7">
    <source>
        <dbReference type="EMBL" id="CAH7688974.1"/>
    </source>
</evidence>
<comment type="subcellular location">
    <subcellularLocation>
        <location evidence="1">Membrane</location>
        <topology evidence="1">Multi-pass membrane protein</topology>
    </subcellularLocation>
</comment>
<keyword evidence="3 6" id="KW-0812">Transmembrane</keyword>
<comment type="similarity">
    <text evidence="2">Belongs to the TMEM19 family.</text>
</comment>
<feature type="transmembrane region" description="Helical" evidence="6">
    <location>
        <begin position="278"/>
        <end position="296"/>
    </location>
</feature>
<proteinExistence type="inferred from homology"/>
<accession>A0AAV0BNW8</accession>
<feature type="transmembrane region" description="Helical" evidence="6">
    <location>
        <begin position="216"/>
        <end position="238"/>
    </location>
</feature>
<protein>
    <submittedName>
        <fullName evidence="7">Integral membrane protein DUF92-domain-containing protein</fullName>
    </submittedName>
</protein>